<comment type="caution">
    <text evidence="8">The sequence shown here is derived from an EMBL/GenBank/DDBJ whole genome shotgun (WGS) entry which is preliminary data.</text>
</comment>
<dbReference type="PANTHER" id="PTHR43285">
    <property type="entry name" value="ANTHRANILATE PHOSPHORIBOSYLTRANSFERASE"/>
    <property type="match status" value="1"/>
</dbReference>
<dbReference type="PANTHER" id="PTHR43285:SF2">
    <property type="entry name" value="ANTHRANILATE PHOSPHORIBOSYLTRANSFERASE"/>
    <property type="match status" value="1"/>
</dbReference>
<evidence type="ECO:0000256" key="3">
    <source>
        <dbReference type="ARBA" id="ARBA00022822"/>
    </source>
</evidence>
<dbReference type="Gene3D" id="3.40.1030.10">
    <property type="entry name" value="Nucleoside phosphorylase/phosphoribosyltransferase catalytic domain"/>
    <property type="match status" value="1"/>
</dbReference>
<dbReference type="Pfam" id="PF00591">
    <property type="entry name" value="Glycos_transf_3"/>
    <property type="match status" value="1"/>
</dbReference>
<evidence type="ECO:0000259" key="7">
    <source>
        <dbReference type="Pfam" id="PF02885"/>
    </source>
</evidence>
<dbReference type="AlphaFoldDB" id="A0A268EWD2"/>
<keyword evidence="1 8" id="KW-0328">Glycosyltransferase</keyword>
<organism evidence="8 9">
    <name type="scientific">Paenibacillus campinasensis</name>
    <dbReference type="NCBI Taxonomy" id="66347"/>
    <lineage>
        <taxon>Bacteria</taxon>
        <taxon>Bacillati</taxon>
        <taxon>Bacillota</taxon>
        <taxon>Bacilli</taxon>
        <taxon>Bacillales</taxon>
        <taxon>Paenibacillaceae</taxon>
        <taxon>Paenibacillus</taxon>
    </lineage>
</organism>
<dbReference type="Gene3D" id="1.20.970.10">
    <property type="entry name" value="Transferase, Pyrimidine Nucleoside Phosphorylase, Chain C"/>
    <property type="match status" value="1"/>
</dbReference>
<dbReference type="GO" id="GO:0004048">
    <property type="term" value="F:anthranilate phosphoribosyltransferase activity"/>
    <property type="evidence" value="ECO:0007669"/>
    <property type="project" value="InterPro"/>
</dbReference>
<dbReference type="Pfam" id="PF02885">
    <property type="entry name" value="Glycos_trans_3N"/>
    <property type="match status" value="1"/>
</dbReference>
<keyword evidence="4" id="KW-0057">Aromatic amino acid biosynthesis</keyword>
<dbReference type="InterPro" id="IPR005940">
    <property type="entry name" value="Anthranilate_Pribosyl_Tfrase"/>
</dbReference>
<dbReference type="GO" id="GO:0000162">
    <property type="term" value="P:L-tryptophan biosynthetic process"/>
    <property type="evidence" value="ECO:0007669"/>
    <property type="project" value="UniProtKB-KW"/>
</dbReference>
<dbReference type="Proteomes" id="UP000215596">
    <property type="component" value="Unassembled WGS sequence"/>
</dbReference>
<evidence type="ECO:0000256" key="2">
    <source>
        <dbReference type="ARBA" id="ARBA00022679"/>
    </source>
</evidence>
<gene>
    <name evidence="8" type="ORF">CHH67_10220</name>
</gene>
<feature type="region of interest" description="Disordered" evidence="5">
    <location>
        <begin position="342"/>
        <end position="362"/>
    </location>
</feature>
<sequence length="362" mass="39619">MTMIDILKEVGRGKRGARDLNYSEALAAAESIIDGTATPAQIGAFFVAERMKMESAEELEAFVHVLRERTYRSSAHAGLDCAGPYDGRKSSFYATFPTAFLLAAAGVPVTLHGMASLPPKWGVTLMDLLRQKGIDSASVLPDHALMAAKQSGVLLVDAEQWCPPLQALRPLREELGMRTILNTAEKLLDYSHADYIVYGVFHSTVFDRMGQLMETLKYRKALIVQGTEGSEDLFIHRPTRVHLIQDGESHMHMIDPETFGLEATPPDKDWTAAEQLKTAEEVLQGQAHIAFTNQVLLNAAVRLHLCGSADSIEEGIYTCKSLLERGAAWNRYECWHQALRASASSSSSSGSSQSPGSIPSAR</sequence>
<accession>A0A268EWD2</accession>
<protein>
    <submittedName>
        <fullName evidence="8">Anthranilate phosphoribosyltransferase</fullName>
    </submittedName>
</protein>
<reference evidence="8 9" key="1">
    <citation type="submission" date="2017-07" db="EMBL/GenBank/DDBJ databases">
        <title>Isolation and whole genome analysis of endospore-forming bacteria from heroin.</title>
        <authorList>
            <person name="Kalinowski J."/>
            <person name="Ahrens B."/>
            <person name="Al-Dilaimi A."/>
            <person name="Winkler A."/>
            <person name="Wibberg D."/>
            <person name="Schleenbecker U."/>
            <person name="Ruckert C."/>
            <person name="Wolfel R."/>
            <person name="Grass G."/>
        </authorList>
    </citation>
    <scope>NUCLEOTIDE SEQUENCE [LARGE SCALE GENOMIC DNA]</scope>
    <source>
        <strain evidence="8 9">7537-G1</strain>
    </source>
</reference>
<evidence type="ECO:0000256" key="4">
    <source>
        <dbReference type="ARBA" id="ARBA00023141"/>
    </source>
</evidence>
<evidence type="ECO:0000313" key="9">
    <source>
        <dbReference type="Proteomes" id="UP000215596"/>
    </source>
</evidence>
<dbReference type="InterPro" id="IPR017459">
    <property type="entry name" value="Glycosyl_Trfase_fam3_N_dom"/>
</dbReference>
<evidence type="ECO:0000256" key="1">
    <source>
        <dbReference type="ARBA" id="ARBA00022676"/>
    </source>
</evidence>
<evidence type="ECO:0000313" key="8">
    <source>
        <dbReference type="EMBL" id="PAD77421.1"/>
    </source>
</evidence>
<dbReference type="EMBL" id="NPBY01000030">
    <property type="protein sequence ID" value="PAD77421.1"/>
    <property type="molecule type" value="Genomic_DNA"/>
</dbReference>
<keyword evidence="3" id="KW-0822">Tryptophan biosynthesis</keyword>
<name>A0A268EWD2_9BACL</name>
<evidence type="ECO:0000256" key="5">
    <source>
        <dbReference type="SAM" id="MobiDB-lite"/>
    </source>
</evidence>
<dbReference type="InterPro" id="IPR000312">
    <property type="entry name" value="Glycosyl_Trfase_fam3"/>
</dbReference>
<evidence type="ECO:0000259" key="6">
    <source>
        <dbReference type="Pfam" id="PF00591"/>
    </source>
</evidence>
<dbReference type="InterPro" id="IPR035902">
    <property type="entry name" value="Nuc_phospho_transferase"/>
</dbReference>
<dbReference type="SUPFAM" id="SSF52418">
    <property type="entry name" value="Nucleoside phosphorylase/phosphoribosyltransferase catalytic domain"/>
    <property type="match status" value="1"/>
</dbReference>
<feature type="domain" description="Glycosyl transferase family 3 N-terminal" evidence="7">
    <location>
        <begin position="5"/>
        <end position="69"/>
    </location>
</feature>
<proteinExistence type="predicted"/>
<dbReference type="GO" id="GO:0005829">
    <property type="term" value="C:cytosol"/>
    <property type="evidence" value="ECO:0007669"/>
    <property type="project" value="TreeGrafter"/>
</dbReference>
<dbReference type="RefSeq" id="WP_095265120.1">
    <property type="nucleotide sequence ID" value="NZ_NPBY01000030.1"/>
</dbReference>
<dbReference type="InterPro" id="IPR036320">
    <property type="entry name" value="Glycosyl_Trfase_fam3_N_dom_sf"/>
</dbReference>
<keyword evidence="2 8" id="KW-0808">Transferase</keyword>
<dbReference type="OrthoDB" id="9926at2"/>
<keyword evidence="3" id="KW-0028">Amino-acid biosynthesis</keyword>
<feature type="domain" description="Glycosyl transferase family 3" evidence="6">
    <location>
        <begin position="94"/>
        <end position="328"/>
    </location>
</feature>
<dbReference type="SUPFAM" id="SSF47648">
    <property type="entry name" value="Nucleoside phosphorylase/phosphoribosyltransferase N-terminal domain"/>
    <property type="match status" value="1"/>
</dbReference>